<reference evidence="3" key="1">
    <citation type="submission" date="2021-01" db="EMBL/GenBank/DDBJ databases">
        <authorList>
            <person name="Corre E."/>
            <person name="Pelletier E."/>
            <person name="Niang G."/>
            <person name="Scheremetjew M."/>
            <person name="Finn R."/>
            <person name="Kale V."/>
            <person name="Holt S."/>
            <person name="Cochrane G."/>
            <person name="Meng A."/>
            <person name="Brown T."/>
            <person name="Cohen L."/>
        </authorList>
    </citation>
    <scope>NUCLEOTIDE SEQUENCE</scope>
    <source>
        <strain evidence="3">CCMP125</strain>
    </source>
</reference>
<feature type="compositionally biased region" description="Polar residues" evidence="1">
    <location>
        <begin position="248"/>
        <end position="263"/>
    </location>
</feature>
<feature type="compositionally biased region" description="Low complexity" evidence="1">
    <location>
        <begin position="353"/>
        <end position="382"/>
    </location>
</feature>
<dbReference type="Pfam" id="PF03457">
    <property type="entry name" value="HA"/>
    <property type="match status" value="3"/>
</dbReference>
<dbReference type="EMBL" id="HBHT01034598">
    <property type="protein sequence ID" value="CAD9987463.1"/>
    <property type="molecule type" value="Transcribed_RNA"/>
</dbReference>
<evidence type="ECO:0000313" key="3">
    <source>
        <dbReference type="EMBL" id="CAD9987463.1"/>
    </source>
</evidence>
<feature type="domain" description="Helicase-associated" evidence="2">
    <location>
        <begin position="141"/>
        <end position="232"/>
    </location>
</feature>
<evidence type="ECO:0000259" key="2">
    <source>
        <dbReference type="Pfam" id="PF03457"/>
    </source>
</evidence>
<dbReference type="InterPro" id="IPR005114">
    <property type="entry name" value="Helicase_assoc"/>
</dbReference>
<organism evidence="3">
    <name type="scientific">Entomoneis paludosa</name>
    <dbReference type="NCBI Taxonomy" id="265537"/>
    <lineage>
        <taxon>Eukaryota</taxon>
        <taxon>Sar</taxon>
        <taxon>Stramenopiles</taxon>
        <taxon>Ochrophyta</taxon>
        <taxon>Bacillariophyta</taxon>
        <taxon>Bacillariophyceae</taxon>
        <taxon>Bacillariophycidae</taxon>
        <taxon>Entomoneidaceae</taxon>
        <taxon>Entomoneis</taxon>
    </lineage>
</organism>
<feature type="region of interest" description="Disordered" evidence="1">
    <location>
        <begin position="244"/>
        <end position="270"/>
    </location>
</feature>
<evidence type="ECO:0000256" key="1">
    <source>
        <dbReference type="SAM" id="MobiDB-lite"/>
    </source>
</evidence>
<dbReference type="AlphaFoldDB" id="A0A7S3DW66"/>
<dbReference type="Gene3D" id="6.10.140.530">
    <property type="match status" value="3"/>
</dbReference>
<feature type="region of interest" description="Disordered" evidence="1">
    <location>
        <begin position="296"/>
        <end position="316"/>
    </location>
</feature>
<dbReference type="PANTHER" id="PTHR33418:SF1">
    <property type="entry name" value="HELICASE-ASSOCIATED DOMAIN-CONTAINING PROTEIN"/>
    <property type="match status" value="1"/>
</dbReference>
<sequence>MGKTLPWKTKLAALQKFKELEGHTMVRQNYVDPESGFRLGRWVANLRQRADFLTDSQLADLERLDFVWSRFKVLPWDMKIDILRKYTQKHGHSLVPKDYVDTDSGFHLGWWVDRMRQGKNTMNQARIRDLEALGFVWNAFDATWETMFLLLQEYKQEYHHACPKISEHYKGKPLGHWVGMQRQLYARKQRNPELQQQLAASSSASSVASNAAGGATTVISEKRIQLLESIGFVWRLRTSGAFDMDDGISSSTEASSMTGGSEYTATPASPATSAQNAAFSSMISSMMAGMPHHMLTSATTAPPLTKDTRSQQQPQHQLTMNHYAAGVSMKQPPADPLAPNPIHQQHQRHYSHHQQQLHQHATAAAMQHQQQQSQATISSAAAPVDPLAPNPVHHHHATSSTTTSTDPLAPNPVDPNRQGSTPSPTTEADVMAAAAAAAGSDFSPEAGRGGPWAIL</sequence>
<dbReference type="PANTHER" id="PTHR33418">
    <property type="entry name" value="HELICASE-ASSOCIATED"/>
    <property type="match status" value="1"/>
</dbReference>
<accession>A0A7S3DW66</accession>
<feature type="compositionally biased region" description="Polar residues" evidence="1">
    <location>
        <begin position="417"/>
        <end position="426"/>
    </location>
</feature>
<proteinExistence type="predicted"/>
<name>A0A7S3DW66_9STRA</name>
<gene>
    <name evidence="3" type="ORF">APAL1065_LOCUS23262</name>
</gene>
<protein>
    <recommendedName>
        <fullName evidence="2">Helicase-associated domain-containing protein</fullName>
    </recommendedName>
</protein>
<feature type="domain" description="Helicase-associated" evidence="2">
    <location>
        <begin position="75"/>
        <end position="135"/>
    </location>
</feature>
<feature type="region of interest" description="Disordered" evidence="1">
    <location>
        <begin position="328"/>
        <end position="455"/>
    </location>
</feature>
<feature type="domain" description="Helicase-associated" evidence="2">
    <location>
        <begin position="5"/>
        <end position="66"/>
    </location>
</feature>